<evidence type="ECO:0000256" key="5">
    <source>
        <dbReference type="ARBA" id="ARBA00022691"/>
    </source>
</evidence>
<sequence length="610" mass="63062">MSPNPSAIPAIVILGSSALKLAEKIRAALGEAEIHGLAARGGDTDTSFTEAMPHIAALFGEGRPIIGICAAGILIRALGSALQTKHVDPPVIAVAKDGSSVVPLLGGHHGANDLARRIAAAIGGHAAITTASDVKLGIALDQPPPGWRIKDMAAVKRVTAALLNGAKARIVNETAVNPGWLHGIDGDGDVKILISHRADAEADLVYHPATLVLGIGCERLTAADEVGALARRCLAEHNLAEQSVVCVASIALKAAEPAILALARDLGVPARFFSAAELERESPRLKNPSDVVFAETGCHGVAEGAALAGVGAAGKLLVAKTRSARATCAVASAPGVIDAMRVGRARGRLEIVGIGPGAAAGRTAEVEAALRAVTDLVGYKLYLDLLGPLTGGKKLHGYELGAEEQRVRIALDLAAQGRDVALVCSGDAGIYAMATLVYELIERGDNTDWARIEIRGLPGVSAMQAAAARIGAPLGHDFCAISLSDLLTPWAAIEQRLKAAAEGDFVIAFYNPVSLRRRSQLAAAKEILLKKRPTDTPVILARNLGREGETVTVVDLAALDIDAVDMLTLVIVGSSETRRVARPDGGVWVYTPRGYAAKSAGGEAMVQKVG</sequence>
<dbReference type="Gene3D" id="3.30.420.180">
    <property type="entry name" value="CobE/GbiG C-terminal domain"/>
    <property type="match status" value="1"/>
</dbReference>
<dbReference type="InterPro" id="IPR000878">
    <property type="entry name" value="4pyrrol_Mease"/>
</dbReference>
<evidence type="ECO:0000259" key="9">
    <source>
        <dbReference type="Pfam" id="PF11761"/>
    </source>
</evidence>
<organism evidence="10 11">
    <name type="scientific">Dongia sedimenti</name>
    <dbReference type="NCBI Taxonomy" id="3064282"/>
    <lineage>
        <taxon>Bacteria</taxon>
        <taxon>Pseudomonadati</taxon>
        <taxon>Pseudomonadota</taxon>
        <taxon>Alphaproteobacteria</taxon>
        <taxon>Rhodospirillales</taxon>
        <taxon>Dongiaceae</taxon>
        <taxon>Dongia</taxon>
    </lineage>
</organism>
<evidence type="ECO:0000313" key="11">
    <source>
        <dbReference type="Proteomes" id="UP001230156"/>
    </source>
</evidence>
<keyword evidence="5" id="KW-0949">S-adenosyl-L-methionine</keyword>
<keyword evidence="3 10" id="KW-0489">Methyltransferase</keyword>
<dbReference type="NCBIfam" id="TIGR01466">
    <property type="entry name" value="cobJ_cbiH"/>
    <property type="match status" value="1"/>
</dbReference>
<protein>
    <submittedName>
        <fullName evidence="10">Precorrin-3B C(17)-methyltransferase</fullName>
        <ecNumber evidence="10">2.1.1.131</ecNumber>
    </submittedName>
</protein>
<feature type="domain" description="Tetrapyrrole methylase" evidence="6">
    <location>
        <begin position="350"/>
        <end position="559"/>
    </location>
</feature>
<dbReference type="Pfam" id="PF11761">
    <property type="entry name" value="CbiG_mid"/>
    <property type="match status" value="1"/>
</dbReference>
<dbReference type="SUPFAM" id="SSF159664">
    <property type="entry name" value="CobE/GbiG C-terminal domain-like"/>
    <property type="match status" value="1"/>
</dbReference>
<proteinExistence type="predicted"/>
<keyword evidence="11" id="KW-1185">Reference proteome</keyword>
<evidence type="ECO:0000256" key="4">
    <source>
        <dbReference type="ARBA" id="ARBA00022679"/>
    </source>
</evidence>
<dbReference type="Pfam" id="PF11760">
    <property type="entry name" value="CbiG_N"/>
    <property type="match status" value="1"/>
</dbReference>
<keyword evidence="4 10" id="KW-0808">Transferase</keyword>
<evidence type="ECO:0000259" key="8">
    <source>
        <dbReference type="Pfam" id="PF11760"/>
    </source>
</evidence>
<dbReference type="PANTHER" id="PTHR47036">
    <property type="entry name" value="COBALT-FACTOR III C(17)-METHYLTRANSFERASE-RELATED"/>
    <property type="match status" value="1"/>
</dbReference>
<evidence type="ECO:0000313" key="10">
    <source>
        <dbReference type="EMBL" id="MDQ7250163.1"/>
    </source>
</evidence>
<dbReference type="InterPro" id="IPR038029">
    <property type="entry name" value="GbiG_N_sf"/>
</dbReference>
<feature type="domain" description="Cobalamin synthesis G N-terminal" evidence="8">
    <location>
        <begin position="54"/>
        <end position="133"/>
    </location>
</feature>
<dbReference type="InterPro" id="IPR014777">
    <property type="entry name" value="4pyrrole_Mease_sub1"/>
</dbReference>
<dbReference type="Gene3D" id="3.40.50.11220">
    <property type="match status" value="1"/>
</dbReference>
<dbReference type="SUPFAM" id="SSF53790">
    <property type="entry name" value="Tetrapyrrole methylase"/>
    <property type="match status" value="1"/>
</dbReference>
<dbReference type="Pfam" id="PF01890">
    <property type="entry name" value="CbiG_C"/>
    <property type="match status" value="1"/>
</dbReference>
<evidence type="ECO:0000256" key="3">
    <source>
        <dbReference type="ARBA" id="ARBA00022603"/>
    </source>
</evidence>
<dbReference type="SUPFAM" id="SSF159672">
    <property type="entry name" value="CbiG N-terminal domain-like"/>
    <property type="match status" value="1"/>
</dbReference>
<dbReference type="EMBL" id="JAUYVI010000006">
    <property type="protein sequence ID" value="MDQ7250163.1"/>
    <property type="molecule type" value="Genomic_DNA"/>
</dbReference>
<accession>A0ABU0YTJ4</accession>
<feature type="domain" description="Cobalamin biosynthesis central region" evidence="9">
    <location>
        <begin position="146"/>
        <end position="208"/>
    </location>
</feature>
<dbReference type="RefSeq" id="WP_379959056.1">
    <property type="nucleotide sequence ID" value="NZ_JAUYVI010000006.1"/>
</dbReference>
<evidence type="ECO:0000256" key="1">
    <source>
        <dbReference type="ARBA" id="ARBA00004953"/>
    </source>
</evidence>
<evidence type="ECO:0000259" key="6">
    <source>
        <dbReference type="Pfam" id="PF00590"/>
    </source>
</evidence>
<dbReference type="InterPro" id="IPR036518">
    <property type="entry name" value="CobE/GbiG_C_sf"/>
</dbReference>
<evidence type="ECO:0000259" key="7">
    <source>
        <dbReference type="Pfam" id="PF01890"/>
    </source>
</evidence>
<dbReference type="GO" id="GO:0030789">
    <property type="term" value="F:precorrin-3B C17-methyltransferase activity"/>
    <property type="evidence" value="ECO:0007669"/>
    <property type="project" value="UniProtKB-EC"/>
</dbReference>
<dbReference type="GO" id="GO:0032259">
    <property type="term" value="P:methylation"/>
    <property type="evidence" value="ECO:0007669"/>
    <property type="project" value="UniProtKB-KW"/>
</dbReference>
<dbReference type="InterPro" id="IPR051810">
    <property type="entry name" value="Precorrin_MeTrfase"/>
</dbReference>
<comment type="pathway">
    <text evidence="1">Cofactor biosynthesis; adenosylcobalamin biosynthesis.</text>
</comment>
<dbReference type="InterPro" id="IPR002750">
    <property type="entry name" value="CobE/GbiG_C"/>
</dbReference>
<dbReference type="Proteomes" id="UP001230156">
    <property type="component" value="Unassembled WGS sequence"/>
</dbReference>
<dbReference type="InterPro" id="IPR006363">
    <property type="entry name" value="Cbl_synth_CobJ/CibH_dom"/>
</dbReference>
<reference evidence="11" key="1">
    <citation type="submission" date="2023-08" db="EMBL/GenBank/DDBJ databases">
        <title>Rhodospirillaceae gen. nov., a novel taxon isolated from the Yangtze River Yuezi River estuary sludge.</title>
        <authorList>
            <person name="Ruan L."/>
        </authorList>
    </citation>
    <scope>NUCLEOTIDE SEQUENCE [LARGE SCALE GENOMIC DNA]</scope>
    <source>
        <strain evidence="11">R-7</strain>
    </source>
</reference>
<name>A0ABU0YTJ4_9PROT</name>
<dbReference type="Pfam" id="PF00590">
    <property type="entry name" value="TP_methylase"/>
    <property type="match status" value="1"/>
</dbReference>
<dbReference type="InterPro" id="IPR021744">
    <property type="entry name" value="CbiG_N"/>
</dbReference>
<gene>
    <name evidence="10" type="primary">cobJ</name>
    <name evidence="10" type="ORF">Q8A70_20905</name>
</gene>
<feature type="domain" description="CobE/GbiG C-terminal" evidence="7">
    <location>
        <begin position="211"/>
        <end position="331"/>
    </location>
</feature>
<dbReference type="InterPro" id="IPR021745">
    <property type="entry name" value="CbiG_mid"/>
</dbReference>
<dbReference type="EC" id="2.1.1.131" evidence="10"/>
<dbReference type="PANTHER" id="PTHR47036:SF1">
    <property type="entry name" value="COBALT-FACTOR III C(17)-METHYLTRANSFERASE-RELATED"/>
    <property type="match status" value="1"/>
</dbReference>
<keyword evidence="2" id="KW-0169">Cobalamin biosynthesis</keyword>
<dbReference type="Gene3D" id="3.40.1010.10">
    <property type="entry name" value="Cobalt-precorrin-4 Transmethylase, Domain 1"/>
    <property type="match status" value="1"/>
</dbReference>
<comment type="caution">
    <text evidence="10">The sequence shown here is derived from an EMBL/GenBank/DDBJ whole genome shotgun (WGS) entry which is preliminary data.</text>
</comment>
<dbReference type="CDD" id="cd11646">
    <property type="entry name" value="Precorrin_3B_C17_MT"/>
    <property type="match status" value="1"/>
</dbReference>
<dbReference type="Gene3D" id="3.30.950.10">
    <property type="entry name" value="Methyltransferase, Cobalt-precorrin-4 Transmethylase, Domain 2"/>
    <property type="match status" value="1"/>
</dbReference>
<dbReference type="InterPro" id="IPR014776">
    <property type="entry name" value="4pyrrole_Mease_sub2"/>
</dbReference>
<dbReference type="InterPro" id="IPR035996">
    <property type="entry name" value="4pyrrol_Methylase_sf"/>
</dbReference>
<evidence type="ECO:0000256" key="2">
    <source>
        <dbReference type="ARBA" id="ARBA00022573"/>
    </source>
</evidence>